<dbReference type="SUPFAM" id="SSF46785">
    <property type="entry name" value="Winged helix' DNA-binding domain"/>
    <property type="match status" value="1"/>
</dbReference>
<gene>
    <name evidence="4" type="ORF">IAB28_06950</name>
</gene>
<dbReference type="InterPro" id="IPR036390">
    <property type="entry name" value="WH_DNA-bd_sf"/>
</dbReference>
<dbReference type="GO" id="GO:0016757">
    <property type="term" value="F:glycosyltransferase activity"/>
    <property type="evidence" value="ECO:0007669"/>
    <property type="project" value="UniProtKB-KW"/>
</dbReference>
<proteinExistence type="predicted"/>
<dbReference type="Proteomes" id="UP000824250">
    <property type="component" value="Unassembled WGS sequence"/>
</dbReference>
<dbReference type="CDD" id="cd00761">
    <property type="entry name" value="Glyco_tranf_GTA_type"/>
    <property type="match status" value="1"/>
</dbReference>
<reference evidence="4" key="1">
    <citation type="submission" date="2020-10" db="EMBL/GenBank/DDBJ databases">
        <authorList>
            <person name="Gilroy R."/>
        </authorList>
    </citation>
    <scope>NUCLEOTIDE SEQUENCE</scope>
    <source>
        <strain evidence="4">CHK180-2868</strain>
    </source>
</reference>
<dbReference type="PANTHER" id="PTHR22916:SF51">
    <property type="entry name" value="GLYCOSYLTRANSFERASE EPSH-RELATED"/>
    <property type="match status" value="1"/>
</dbReference>
<dbReference type="InterPro" id="IPR001173">
    <property type="entry name" value="Glyco_trans_2-like"/>
</dbReference>
<evidence type="ECO:0000313" key="4">
    <source>
        <dbReference type="EMBL" id="HIR05688.1"/>
    </source>
</evidence>
<dbReference type="SMART" id="SM00347">
    <property type="entry name" value="HTH_MARR"/>
    <property type="match status" value="1"/>
</dbReference>
<comment type="caution">
    <text evidence="4">The sequence shown here is derived from an EMBL/GenBank/DDBJ whole genome shotgun (WGS) entry which is preliminary data.</text>
</comment>
<reference evidence="4" key="2">
    <citation type="journal article" date="2021" name="PeerJ">
        <title>Extensive microbial diversity within the chicken gut microbiome revealed by metagenomics and culture.</title>
        <authorList>
            <person name="Gilroy R."/>
            <person name="Ravi A."/>
            <person name="Getino M."/>
            <person name="Pursley I."/>
            <person name="Horton D.L."/>
            <person name="Alikhan N.F."/>
            <person name="Baker D."/>
            <person name="Gharbi K."/>
            <person name="Hall N."/>
            <person name="Watson M."/>
            <person name="Adriaenssens E.M."/>
            <person name="Foster-Nyarko E."/>
            <person name="Jarju S."/>
            <person name="Secka A."/>
            <person name="Antonio M."/>
            <person name="Oren A."/>
            <person name="Chaudhuri R.R."/>
            <person name="La Ragione R."/>
            <person name="Hildebrand F."/>
            <person name="Pallen M.J."/>
        </authorList>
    </citation>
    <scope>NUCLEOTIDE SEQUENCE</scope>
    <source>
        <strain evidence="4">CHK180-2868</strain>
    </source>
</reference>
<evidence type="ECO:0000259" key="3">
    <source>
        <dbReference type="SMART" id="SM00347"/>
    </source>
</evidence>
<keyword evidence="1" id="KW-0328">Glycosyltransferase</keyword>
<dbReference type="AlphaFoldDB" id="A0A9D1A4N0"/>
<feature type="domain" description="HTH marR-type" evidence="3">
    <location>
        <begin position="316"/>
        <end position="420"/>
    </location>
</feature>
<dbReference type="GO" id="GO:0003700">
    <property type="term" value="F:DNA-binding transcription factor activity"/>
    <property type="evidence" value="ECO:0007669"/>
    <property type="project" value="InterPro"/>
</dbReference>
<dbReference type="Gene3D" id="1.10.10.10">
    <property type="entry name" value="Winged helix-like DNA-binding domain superfamily/Winged helix DNA-binding domain"/>
    <property type="match status" value="1"/>
</dbReference>
<dbReference type="PANTHER" id="PTHR22916">
    <property type="entry name" value="GLYCOSYLTRANSFERASE"/>
    <property type="match status" value="1"/>
</dbReference>
<organism evidence="4 5">
    <name type="scientific">Candidatus Copromonas faecavium</name>
    <name type="common">nom. illeg.</name>
    <dbReference type="NCBI Taxonomy" id="2840740"/>
    <lineage>
        <taxon>Bacteria</taxon>
        <taxon>Bacillati</taxon>
        <taxon>Bacillota</taxon>
        <taxon>Clostridia</taxon>
        <taxon>Lachnospirales</taxon>
        <taxon>Lachnospiraceae</taxon>
        <taxon>Candidatus Copromonas (nom. illeg.)</taxon>
    </lineage>
</organism>
<keyword evidence="2" id="KW-0808">Transferase</keyword>
<dbReference type="Pfam" id="PF00535">
    <property type="entry name" value="Glycos_transf_2"/>
    <property type="match status" value="1"/>
</dbReference>
<dbReference type="Gene3D" id="3.90.550.10">
    <property type="entry name" value="Spore Coat Polysaccharide Biosynthesis Protein SpsA, Chain A"/>
    <property type="match status" value="1"/>
</dbReference>
<sequence>MNPTVSIIVPVYNAKKTLERCADSILGQEFTDFELLLIDDGSRDGSGELCDQYAQADARVRVIHKENTGVSDTRNAGIRHARGTWLQFADSDDWLTPDATKLLVRKAEEDGCDLVVADFYRVVGERVSHKGDIEEDRVLSREEYAACMMENPADYYYGVLWNKLYRRELVERYRIWMDTDISWCEDFLFNLEYIRRAERFAALRTPVYYYVKTKGSLVSQSMSISKVVKTKLTMFEYYNKFYKNVLDEEEYEKNRLQMYRFFVDVAGDGFLFPVGHSGTRKLGEERSLIVGEAIGEDGILMEEYRNRKLLERYLEPASFKYGMSMPELYLLLYLKDGERILSRKKLADLTNLSAGSLTVAIQKLSAKKMAASREEPRKKGEERKLRISVLPAAEPVLADLVRAEQDFCQGKFQDFSDEELHQYRVLEEKIKRNILRVLH</sequence>
<evidence type="ECO:0000256" key="1">
    <source>
        <dbReference type="ARBA" id="ARBA00022676"/>
    </source>
</evidence>
<protein>
    <submittedName>
        <fullName evidence="4">Glycosyltransferase</fullName>
    </submittedName>
</protein>
<dbReference type="SUPFAM" id="SSF53448">
    <property type="entry name" value="Nucleotide-diphospho-sugar transferases"/>
    <property type="match status" value="1"/>
</dbReference>
<evidence type="ECO:0000313" key="5">
    <source>
        <dbReference type="Proteomes" id="UP000824250"/>
    </source>
</evidence>
<dbReference type="InterPro" id="IPR000835">
    <property type="entry name" value="HTH_MarR-typ"/>
</dbReference>
<name>A0A9D1A4N0_9FIRM</name>
<dbReference type="InterPro" id="IPR036388">
    <property type="entry name" value="WH-like_DNA-bd_sf"/>
</dbReference>
<dbReference type="EMBL" id="DVGC01000038">
    <property type="protein sequence ID" value="HIR05688.1"/>
    <property type="molecule type" value="Genomic_DNA"/>
</dbReference>
<accession>A0A9D1A4N0</accession>
<dbReference type="InterPro" id="IPR029044">
    <property type="entry name" value="Nucleotide-diphossugar_trans"/>
</dbReference>
<evidence type="ECO:0000256" key="2">
    <source>
        <dbReference type="ARBA" id="ARBA00022679"/>
    </source>
</evidence>